<protein>
    <submittedName>
        <fullName evidence="2">Uncharacterized protein</fullName>
    </submittedName>
</protein>
<proteinExistence type="predicted"/>
<reference evidence="2 3" key="1">
    <citation type="submission" date="2019-03" db="EMBL/GenBank/DDBJ databases">
        <title>Single cell metagenomics reveals metabolic interactions within the superorganism composed of flagellate Streblomastix strix and complex community of Bacteroidetes bacteria on its surface.</title>
        <authorList>
            <person name="Treitli S.C."/>
            <person name="Kolisko M."/>
            <person name="Husnik F."/>
            <person name="Keeling P."/>
            <person name="Hampl V."/>
        </authorList>
    </citation>
    <scope>NUCLEOTIDE SEQUENCE [LARGE SCALE GENOMIC DNA]</scope>
    <source>
        <strain evidence="2">ST1C</strain>
    </source>
</reference>
<dbReference type="Proteomes" id="UP000324800">
    <property type="component" value="Unassembled WGS sequence"/>
</dbReference>
<dbReference type="EMBL" id="SNRW01037626">
    <property type="protein sequence ID" value="KAA6353687.1"/>
    <property type="molecule type" value="Genomic_DNA"/>
</dbReference>
<keyword evidence="1" id="KW-0472">Membrane</keyword>
<evidence type="ECO:0000256" key="1">
    <source>
        <dbReference type="SAM" id="Phobius"/>
    </source>
</evidence>
<keyword evidence="1" id="KW-0812">Transmembrane</keyword>
<comment type="caution">
    <text evidence="2">The sequence shown here is derived from an EMBL/GenBank/DDBJ whole genome shotgun (WGS) entry which is preliminary data.</text>
</comment>
<evidence type="ECO:0000313" key="3">
    <source>
        <dbReference type="Proteomes" id="UP000324800"/>
    </source>
</evidence>
<evidence type="ECO:0000313" key="2">
    <source>
        <dbReference type="EMBL" id="KAA6353687.1"/>
    </source>
</evidence>
<sequence length="134" mass="15923">MHQDNYAQKRMENIIKDLEKASQMSVCSSRDMPYMNIQRQMIGKPFVERQIQIYTQILFEWISIKMTTTTITMIMIIVTTIIIYTTESEVTGMISQIWEEVEKEREQLRVKVEGMNRVMKIGLKIYSAKFRDNN</sequence>
<organism evidence="2 3">
    <name type="scientific">Streblomastix strix</name>
    <dbReference type="NCBI Taxonomy" id="222440"/>
    <lineage>
        <taxon>Eukaryota</taxon>
        <taxon>Metamonada</taxon>
        <taxon>Preaxostyla</taxon>
        <taxon>Oxymonadida</taxon>
        <taxon>Streblomastigidae</taxon>
        <taxon>Streblomastix</taxon>
    </lineage>
</organism>
<name>A0A5J4T616_9EUKA</name>
<accession>A0A5J4T616</accession>
<gene>
    <name evidence="2" type="ORF">EZS28_050787</name>
</gene>
<dbReference type="AlphaFoldDB" id="A0A5J4T616"/>
<feature type="transmembrane region" description="Helical" evidence="1">
    <location>
        <begin position="58"/>
        <end position="84"/>
    </location>
</feature>
<keyword evidence="1" id="KW-1133">Transmembrane helix</keyword>